<dbReference type="AlphaFoldDB" id="A0A1R1Y1G2"/>
<feature type="compositionally biased region" description="Polar residues" evidence="1">
    <location>
        <begin position="244"/>
        <end position="262"/>
    </location>
</feature>
<feature type="region of interest" description="Disordered" evidence="1">
    <location>
        <begin position="712"/>
        <end position="779"/>
    </location>
</feature>
<feature type="compositionally biased region" description="Polar residues" evidence="1">
    <location>
        <begin position="1052"/>
        <end position="1084"/>
    </location>
</feature>
<accession>A0A1R1Y1G2</accession>
<feature type="compositionally biased region" description="Polar residues" evidence="1">
    <location>
        <begin position="723"/>
        <end position="733"/>
    </location>
</feature>
<evidence type="ECO:0000313" key="3">
    <source>
        <dbReference type="Proteomes" id="UP000187429"/>
    </source>
</evidence>
<organism evidence="2 3">
    <name type="scientific">Smittium culicis</name>
    <dbReference type="NCBI Taxonomy" id="133412"/>
    <lineage>
        <taxon>Eukaryota</taxon>
        <taxon>Fungi</taxon>
        <taxon>Fungi incertae sedis</taxon>
        <taxon>Zoopagomycota</taxon>
        <taxon>Kickxellomycotina</taxon>
        <taxon>Harpellomycetes</taxon>
        <taxon>Harpellales</taxon>
        <taxon>Legeriomycetaceae</taxon>
        <taxon>Smittium</taxon>
    </lineage>
</organism>
<feature type="region of interest" description="Disordered" evidence="1">
    <location>
        <begin position="458"/>
        <end position="527"/>
    </location>
</feature>
<evidence type="ECO:0000313" key="2">
    <source>
        <dbReference type="EMBL" id="OMJ20644.1"/>
    </source>
</evidence>
<keyword evidence="3" id="KW-1185">Reference proteome</keyword>
<feature type="region of interest" description="Disordered" evidence="1">
    <location>
        <begin position="579"/>
        <end position="598"/>
    </location>
</feature>
<feature type="compositionally biased region" description="Polar residues" evidence="1">
    <location>
        <begin position="876"/>
        <end position="893"/>
    </location>
</feature>
<proteinExistence type="predicted"/>
<feature type="compositionally biased region" description="Low complexity" evidence="1">
    <location>
        <begin position="67"/>
        <end position="80"/>
    </location>
</feature>
<feature type="compositionally biased region" description="Basic and acidic residues" evidence="1">
    <location>
        <begin position="947"/>
        <end position="971"/>
    </location>
</feature>
<feature type="compositionally biased region" description="Polar residues" evidence="1">
    <location>
        <begin position="750"/>
        <end position="777"/>
    </location>
</feature>
<dbReference type="EMBL" id="LSSM01002702">
    <property type="protein sequence ID" value="OMJ20644.1"/>
    <property type="molecule type" value="Genomic_DNA"/>
</dbReference>
<feature type="region of interest" description="Disordered" evidence="1">
    <location>
        <begin position="1198"/>
        <end position="1217"/>
    </location>
</feature>
<reference evidence="3" key="1">
    <citation type="submission" date="2017-01" db="EMBL/GenBank/DDBJ databases">
        <authorList>
            <person name="Wang Y."/>
            <person name="White M."/>
            <person name="Kvist S."/>
            <person name="Moncalvo J.-M."/>
        </authorList>
    </citation>
    <scope>NUCLEOTIDE SEQUENCE [LARGE SCALE GENOMIC DNA]</scope>
    <source>
        <strain evidence="3">ID-206-W2</strain>
    </source>
</reference>
<feature type="compositionally biased region" description="Polar residues" evidence="1">
    <location>
        <begin position="1206"/>
        <end position="1217"/>
    </location>
</feature>
<feature type="compositionally biased region" description="Polar residues" evidence="1">
    <location>
        <begin position="181"/>
        <end position="197"/>
    </location>
</feature>
<feature type="compositionally biased region" description="Basic residues" evidence="1">
    <location>
        <begin position="739"/>
        <end position="748"/>
    </location>
</feature>
<feature type="compositionally biased region" description="Basic and acidic residues" evidence="1">
    <location>
        <begin position="924"/>
        <end position="939"/>
    </location>
</feature>
<feature type="region of interest" description="Disordered" evidence="1">
    <location>
        <begin position="48"/>
        <end position="96"/>
    </location>
</feature>
<dbReference type="Proteomes" id="UP000187429">
    <property type="component" value="Unassembled WGS sequence"/>
</dbReference>
<dbReference type="OrthoDB" id="5626571at2759"/>
<feature type="compositionally biased region" description="Polar residues" evidence="1">
    <location>
        <begin position="212"/>
        <end position="224"/>
    </location>
</feature>
<protein>
    <submittedName>
        <fullName evidence="2">Uncharacterized protein</fullName>
    </submittedName>
</protein>
<sequence length="1241" mass="139429">MESGNKAMSLRSSRDITNFHNVSTSANIISSQTEIQARNDKNIALKTKHSKNFEKSPDISNRSPTLSASPNYPNSSGSYPQFKSDPFQNNNNTAQDNNKVLSKNLCESNHNISSINNPKNHLDVLAYVTMNSPSINKTSAPNRLMTPIKSITTHDTTPSRVKRKHDNTSTRPVAITESKNKSFSNQKVIHNFSTTPVPTRKSKSFRNKAGTLDSNSLNHNSDLTQSEDEESWQRRSTKARRLATKNSATRSPLKSNQFSNSEKIPYSQGHPNPANFHKNLLSPTIIAKPPHYMNGIASPKYSQIYPAHPGPNINEQEISHGFRSDLVPSPRKIRQKDMLSEYPSQIYCPPNNSTRETQPTSGNSEIFNRFYQSKTPLRYKMSSMPSNKNISSSVFVDRTFHKTNSFNTPTRISSHIKTDIDIHRDNKLPPIISPSYDRNKNSNNYHTANKNIHNPFLNAPDHAPATKSISPNPLSKPRFLASNKIESNHTHPSQKIPVSEKKRSMSNANDRIDGDTTETDEECVNLPPFSPIPLNKKRNSVAFGSTQRILRYPMSENISRKANSTNSEFNRAYIESPAARLSSRNNNQPAISNNFQSPYDNIPINKTILHSPTPMPHFSKTAQFSTPQHSKNVVKMKSRQPSRPIATNFSSDEDRARVKNYINPPLHNLRRSSSGKFENRNYNIKPSNNFNESDSHIISNTSSMRTRVLNGLEDTSPALGPNRYSNQPKTSEIYNGPQYHKHPGHRVNSKNDTLLSNRKSGKKYNTSVLTRSNSGDTTETDDELVTIVKVSSEDIPLSKYTQPLQNVVKEVNNPLIIDRFKHTVTENVYSRYSRNKQDDVEIKTLCSNNTPIKNQKIGFKPYQPMPTNKFGHYVKGNSSKTLGESSNKTSITKKQPKSTKETLDTDNKDTKNLQKQDSLSGKSAENHSTTRDFSAHEVKLVTNNPSHPEKVISDSSSADKKTHLNFDEPKFASKIPSDSPEINNSLPDKPDNYINKKDLTLGVPSIEKIKNEYIKDDIINPDLDKADNSDIPFVDKNIESKHISPEDKNPPVVQSQNQTSPNFTKSSNTSPEFKNSEPNTNFNPLNKKYSQDHELAKLDTDCNSSQSQTHNIQQKPCDDLVEDIIRDKNNLDKLVDYSSDSDSEEYIISATRTNDSFEQNPSPSSKNLNFGDLSNGANISGLFPDERNLNTRTFDKPCSPKPEVGTSHNIPNSNLATSSSKLVKKEVTSEQFFESKNNPFC</sequence>
<name>A0A1R1Y1G2_9FUNG</name>
<evidence type="ECO:0000256" key="1">
    <source>
        <dbReference type="SAM" id="MobiDB-lite"/>
    </source>
</evidence>
<feature type="region of interest" description="Disordered" evidence="1">
    <location>
        <begin position="1041"/>
        <end position="1087"/>
    </location>
</feature>
<comment type="caution">
    <text evidence="2">The sequence shown here is derived from an EMBL/GenBank/DDBJ whole genome shotgun (WGS) entry which is preliminary data.</text>
</comment>
<feature type="compositionally biased region" description="Basic and acidic residues" evidence="1">
    <location>
        <begin position="898"/>
        <end position="914"/>
    </location>
</feature>
<feature type="region of interest" description="Disordered" evidence="1">
    <location>
        <begin position="857"/>
        <end position="990"/>
    </location>
</feature>
<feature type="compositionally biased region" description="Polar residues" evidence="1">
    <location>
        <begin position="150"/>
        <end position="159"/>
    </location>
</feature>
<feature type="compositionally biased region" description="Polar residues" evidence="1">
    <location>
        <begin position="582"/>
        <end position="598"/>
    </location>
</feature>
<gene>
    <name evidence="2" type="ORF">AYI69_g6128</name>
</gene>
<feature type="region of interest" description="Disordered" evidence="1">
    <location>
        <begin position="150"/>
        <end position="273"/>
    </location>
</feature>